<protein>
    <submittedName>
        <fullName evidence="5">Phosphatidylserine decarboxylase</fullName>
    </submittedName>
</protein>
<evidence type="ECO:0000313" key="5">
    <source>
        <dbReference type="EMBL" id="RFZ77210.1"/>
    </source>
</evidence>
<keyword evidence="4" id="KW-0670">Pyruvate</keyword>
<dbReference type="PANTHER" id="PTHR10067:SF17">
    <property type="entry name" value="PHOSPHATIDYLSERINE DECARBOXYLASE PROENZYME 2"/>
    <property type="match status" value="1"/>
</dbReference>
<proteinExistence type="predicted"/>
<dbReference type="Proteomes" id="UP000260680">
    <property type="component" value="Unassembled WGS sequence"/>
</dbReference>
<sequence>MKESLYIRFLYETALGRCFLKWLTQPGFSRLAARYLNSPASGWLVPLYIRKHHIPAEDCECQNYSSFNSFFTRKRNILPQDIEQAAFRFVSPCDGFLSVYPIQTDITFRIKNICYSIEQLLQNQKLADEYQNGTCLIFRLAPQNYHRYCYIDHGLAVKQVSIPGILHCVRPTALNTYPVYIQNSREYTIINTKNFDTVIQMEIGALIVGKIHNYNNHIYTERGAEKGYFEFGGSTIIILLKRGIIQMDERIIENMKKGIETTVKYGECIALKQQ</sequence>
<evidence type="ECO:0000256" key="2">
    <source>
        <dbReference type="ARBA" id="ARBA00023145"/>
    </source>
</evidence>
<name>A0A3E2N8G3_9FIRM</name>
<dbReference type="RefSeq" id="WP_117418702.1">
    <property type="nucleotide sequence ID" value="NZ_QOHO01000066.1"/>
</dbReference>
<keyword evidence="2" id="KW-0865">Zymogen</keyword>
<dbReference type="PANTHER" id="PTHR10067">
    <property type="entry name" value="PHOSPHATIDYLSERINE DECARBOXYLASE"/>
    <property type="match status" value="1"/>
</dbReference>
<organism evidence="5 6">
    <name type="scientific">Lacrimispora amygdalina</name>
    <dbReference type="NCBI Taxonomy" id="253257"/>
    <lineage>
        <taxon>Bacteria</taxon>
        <taxon>Bacillati</taxon>
        <taxon>Bacillota</taxon>
        <taxon>Clostridia</taxon>
        <taxon>Lachnospirales</taxon>
        <taxon>Lachnospiraceae</taxon>
        <taxon>Lacrimispora</taxon>
    </lineage>
</organism>
<evidence type="ECO:0000313" key="6">
    <source>
        <dbReference type="Proteomes" id="UP000260680"/>
    </source>
</evidence>
<accession>A0A3E2N8G3</accession>
<dbReference type="GO" id="GO:0008654">
    <property type="term" value="P:phospholipid biosynthetic process"/>
    <property type="evidence" value="ECO:0007669"/>
    <property type="project" value="InterPro"/>
</dbReference>
<evidence type="ECO:0000256" key="1">
    <source>
        <dbReference type="ARBA" id="ARBA00022793"/>
    </source>
</evidence>
<dbReference type="AlphaFoldDB" id="A0A3E2N8G3"/>
<evidence type="ECO:0000256" key="3">
    <source>
        <dbReference type="ARBA" id="ARBA00023239"/>
    </source>
</evidence>
<keyword evidence="3" id="KW-0456">Lyase</keyword>
<reference evidence="5 6" key="1">
    <citation type="submission" date="2018-07" db="EMBL/GenBank/DDBJ databases">
        <title>New species, Clostridium PI-S10-A1B.</title>
        <authorList>
            <person name="Krishna G."/>
            <person name="Summeta K."/>
            <person name="Shikha S."/>
            <person name="Prabhu P.B."/>
            <person name="Suresh K."/>
        </authorList>
    </citation>
    <scope>NUCLEOTIDE SEQUENCE [LARGE SCALE GENOMIC DNA]</scope>
    <source>
        <strain evidence="5 6">PI-S10-A1B</strain>
    </source>
</reference>
<evidence type="ECO:0000256" key="4">
    <source>
        <dbReference type="ARBA" id="ARBA00023317"/>
    </source>
</evidence>
<dbReference type="EMBL" id="QOHO01000066">
    <property type="protein sequence ID" value="RFZ77210.1"/>
    <property type="molecule type" value="Genomic_DNA"/>
</dbReference>
<comment type="caution">
    <text evidence="5">The sequence shown here is derived from an EMBL/GenBank/DDBJ whole genome shotgun (WGS) entry which is preliminary data.</text>
</comment>
<gene>
    <name evidence="5" type="ORF">DS742_19820</name>
</gene>
<dbReference type="Pfam" id="PF02666">
    <property type="entry name" value="PS_Dcarbxylase"/>
    <property type="match status" value="1"/>
</dbReference>
<dbReference type="OrthoDB" id="9802030at2"/>
<dbReference type="GO" id="GO:0004609">
    <property type="term" value="F:phosphatidylserine decarboxylase activity"/>
    <property type="evidence" value="ECO:0007669"/>
    <property type="project" value="InterPro"/>
</dbReference>
<dbReference type="InterPro" id="IPR003817">
    <property type="entry name" value="PS_Dcarbxylase"/>
</dbReference>
<keyword evidence="1" id="KW-0210">Decarboxylase</keyword>